<feature type="region of interest" description="Disordered" evidence="1">
    <location>
        <begin position="1"/>
        <end position="937"/>
    </location>
</feature>
<dbReference type="EMBL" id="CADCUQ010001067">
    <property type="protein sequence ID" value="CAA9445772.1"/>
    <property type="molecule type" value="Genomic_DNA"/>
</dbReference>
<feature type="compositionally biased region" description="Basic and acidic residues" evidence="1">
    <location>
        <begin position="198"/>
        <end position="211"/>
    </location>
</feature>
<feature type="compositionally biased region" description="Basic residues" evidence="1">
    <location>
        <begin position="654"/>
        <end position="668"/>
    </location>
</feature>
<feature type="compositionally biased region" description="Low complexity" evidence="1">
    <location>
        <begin position="873"/>
        <end position="900"/>
    </location>
</feature>
<feature type="compositionally biased region" description="Basic residues" evidence="1">
    <location>
        <begin position="580"/>
        <end position="593"/>
    </location>
</feature>
<reference evidence="2" key="1">
    <citation type="submission" date="2020-02" db="EMBL/GenBank/DDBJ databases">
        <authorList>
            <person name="Meier V. D."/>
        </authorList>
    </citation>
    <scope>NUCLEOTIDE SEQUENCE</scope>
    <source>
        <strain evidence="2">AVDCRST_MAG64</strain>
    </source>
</reference>
<organism evidence="2">
    <name type="scientific">uncultured Phycisphaerae bacterium</name>
    <dbReference type="NCBI Taxonomy" id="904963"/>
    <lineage>
        <taxon>Bacteria</taxon>
        <taxon>Pseudomonadati</taxon>
        <taxon>Planctomycetota</taxon>
        <taxon>Phycisphaerae</taxon>
        <taxon>environmental samples</taxon>
    </lineage>
</organism>
<feature type="compositionally biased region" description="Low complexity" evidence="1">
    <location>
        <begin position="92"/>
        <end position="103"/>
    </location>
</feature>
<feature type="compositionally biased region" description="Basic and acidic residues" evidence="1">
    <location>
        <begin position="118"/>
        <end position="133"/>
    </location>
</feature>
<feature type="non-terminal residue" evidence="2">
    <location>
        <position position="937"/>
    </location>
</feature>
<protein>
    <submittedName>
        <fullName evidence="2">Uncharacterized protein</fullName>
    </submittedName>
</protein>
<sequence>AHETRTLDVRSDRRAGGAGRRVQRTAGQATGGERKPTGRRPATAARCRPGSPERCGGRRPDRRRRPCGRSRPGRSGAAQGQVEGRPQDRPGVRGPPRVRPGQDPADRPAARLVSVARARAERHQPRDQPPRHLEPRHRRERDLGGPGRRHVLPGRLEQQDLHLEPGRRGRVRRRGLQDPLGRPQDPRGPRLRRRHHRQDALDVHPEHDPDRGAVPPPRVEQPVRRPEHRPGVRARLPGLDALPRRRHRQGRLAAADDRGVRPDLHVRRPHPGPDRRRGPGVHHRRRVRLGRPRPRPAPGLRVQQAHRRAELVEQHRRRAGRRPAEHAGRRDRERRPPADLRRRRRRHPRVPGPQRQEGLDVPGQQARAQHVRRHRRHEALLHARAGQLRHERARPRVLHRHRQPRERQPEGAVEGRQHRGRVPDAGRGREARLRRRRPGQAVRVRQGDGQAGLAEKHRAGRQGVAGVRRRQAVRGRRRRQGLDPQAGRQGGQDAEQREAVREARPGVRDVRVAGGRRRAGLLPGRDEAVRDRQEGPEAGVRPDPADGRGEGAGAEGRDPAGGAGRRGAAAGREQAVQRPQVRRQRAVPRRGGRRPSEVVGGSVVDPRPAAAAVRADGERGPVRRQAAARVGGRRPGDRAEEPGGRDGRRAQAGRGRRPGRPARLHPAGRRPADQGGQPGRRGEAGRHVHRPERPAPGRGRRGDGGRGVGPGPGAGVPAAAVEVRLPAGPDRQAAADVARGRRQVRRRRRPGQQGEQGPPEAVRHRFVLPGPDELRGGRHDRVHGPGGRQGEREGDRRAADGAGRRDHQPAVRAGDERDQPDAPDPRLAQRPAGPAEPVGVEARDQGVPVGREEVVPAEAAGDAGGGQGRRPRQVLAGRRGRAEGVAARAGGRHPQPQRQPRAVRRVAGRRPEVRGVLRQHPRDRQQARRPAGGGREV</sequence>
<feature type="compositionally biased region" description="Low complexity" evidence="1">
    <location>
        <begin position="603"/>
        <end position="614"/>
    </location>
</feature>
<accession>A0A6J4QNE6</accession>
<evidence type="ECO:0000256" key="1">
    <source>
        <dbReference type="SAM" id="MobiDB-lite"/>
    </source>
</evidence>
<feature type="compositionally biased region" description="Basic and acidic residues" evidence="1">
    <location>
        <begin position="680"/>
        <end position="704"/>
    </location>
</feature>
<feature type="compositionally biased region" description="Basic and acidic residues" evidence="1">
    <location>
        <begin position="221"/>
        <end position="230"/>
    </location>
</feature>
<feature type="compositionally biased region" description="Basic residues" evidence="1">
    <location>
        <begin position="391"/>
        <end position="404"/>
    </location>
</feature>
<feature type="compositionally biased region" description="Basic and acidic residues" evidence="1">
    <location>
        <begin position="494"/>
        <end position="511"/>
    </location>
</feature>
<feature type="compositionally biased region" description="Low complexity" evidence="1">
    <location>
        <begin position="751"/>
        <end position="760"/>
    </location>
</feature>
<feature type="non-terminal residue" evidence="2">
    <location>
        <position position="1"/>
    </location>
</feature>
<feature type="compositionally biased region" description="Basic and acidic residues" evidence="1">
    <location>
        <begin position="254"/>
        <end position="277"/>
    </location>
</feature>
<feature type="compositionally biased region" description="Low complexity" evidence="1">
    <location>
        <begin position="566"/>
        <end position="579"/>
    </location>
</feature>
<feature type="compositionally biased region" description="Basic and acidic residues" evidence="1">
    <location>
        <begin position="157"/>
        <end position="167"/>
    </location>
</feature>
<proteinExistence type="predicted"/>
<gene>
    <name evidence="2" type="ORF">AVDCRST_MAG64-4535</name>
</gene>
<dbReference type="AlphaFoldDB" id="A0A6J4QNE6"/>
<name>A0A6J4QNE6_9BACT</name>
<feature type="compositionally biased region" description="Basic residues" evidence="1">
    <location>
        <begin position="740"/>
        <end position="750"/>
    </location>
</feature>
<feature type="compositionally biased region" description="Basic and acidic residues" evidence="1">
    <location>
        <begin position="1"/>
        <end position="15"/>
    </location>
</feature>
<feature type="compositionally biased region" description="Basic and acidic residues" evidence="1">
    <location>
        <begin position="322"/>
        <end position="340"/>
    </location>
</feature>
<feature type="compositionally biased region" description="Gly residues" evidence="1">
    <location>
        <begin position="550"/>
        <end position="565"/>
    </location>
</feature>
<feature type="compositionally biased region" description="Basic residues" evidence="1">
    <location>
        <begin position="278"/>
        <end position="294"/>
    </location>
</feature>
<feature type="compositionally biased region" description="Basic and acidic residues" evidence="1">
    <location>
        <begin position="405"/>
        <end position="431"/>
    </location>
</feature>
<feature type="compositionally biased region" description="Low complexity" evidence="1">
    <location>
        <begin position="715"/>
        <end position="737"/>
    </location>
</feature>
<feature type="compositionally biased region" description="Basic and acidic residues" evidence="1">
    <location>
        <begin position="772"/>
        <end position="824"/>
    </location>
</feature>
<feature type="compositionally biased region" description="Basic and acidic residues" evidence="1">
    <location>
        <begin position="634"/>
        <end position="649"/>
    </location>
</feature>
<evidence type="ECO:0000313" key="2">
    <source>
        <dbReference type="EMBL" id="CAA9445772.1"/>
    </source>
</evidence>
<feature type="compositionally biased region" description="Basic residues" evidence="1">
    <location>
        <begin position="60"/>
        <end position="72"/>
    </location>
</feature>
<feature type="compositionally biased region" description="Basic residues" evidence="1">
    <location>
        <begin position="467"/>
        <end position="479"/>
    </location>
</feature>
<feature type="compositionally biased region" description="Basic and acidic residues" evidence="1">
    <location>
        <begin position="909"/>
        <end position="926"/>
    </location>
</feature>
<feature type="compositionally biased region" description="Basic and acidic residues" evidence="1">
    <location>
        <begin position="524"/>
        <end position="535"/>
    </location>
</feature>
<feature type="compositionally biased region" description="Gly residues" evidence="1">
    <location>
        <begin position="705"/>
        <end position="714"/>
    </location>
</feature>